<name>A0A5N5FU94_9ROSA</name>
<gene>
    <name evidence="1" type="ORF">D8674_006174</name>
</gene>
<dbReference type="EMBL" id="SMOL01000559">
    <property type="protein sequence ID" value="KAB2606457.1"/>
    <property type="molecule type" value="Genomic_DNA"/>
</dbReference>
<sequence length="93" mass="10595">MIYKGNADEDEDNDASLHSLLKCLPNDFDDGALIDYFDDEEEDENGLRFGTMIIKLDRNQTTKRLCDFKRASFDDEGDGSGFSTFVVRLSSER</sequence>
<evidence type="ECO:0000313" key="1">
    <source>
        <dbReference type="EMBL" id="KAB2606457.1"/>
    </source>
</evidence>
<accession>A0A5N5FU94</accession>
<proteinExistence type="predicted"/>
<reference evidence="2" key="2">
    <citation type="submission" date="2019-10" db="EMBL/GenBank/DDBJ databases">
        <title>A de novo genome assembly of a pear dwarfing rootstock.</title>
        <authorList>
            <person name="Wang F."/>
            <person name="Wang J."/>
            <person name="Li S."/>
            <person name="Zhang Y."/>
            <person name="Fang M."/>
            <person name="Ma L."/>
            <person name="Zhao Y."/>
            <person name="Jiang S."/>
        </authorList>
    </citation>
    <scope>NUCLEOTIDE SEQUENCE [LARGE SCALE GENOMIC DNA]</scope>
</reference>
<dbReference type="OrthoDB" id="248747at2759"/>
<protein>
    <submittedName>
        <fullName evidence="1">Serine/threonine-protein kinase 4-like</fullName>
    </submittedName>
</protein>
<keyword evidence="2" id="KW-1185">Reference proteome</keyword>
<comment type="caution">
    <text evidence="1">The sequence shown here is derived from an EMBL/GenBank/DDBJ whole genome shotgun (WGS) entry which is preliminary data.</text>
</comment>
<reference evidence="1 2" key="1">
    <citation type="submission" date="2019-09" db="EMBL/GenBank/DDBJ databases">
        <authorList>
            <person name="Ou C."/>
        </authorList>
    </citation>
    <scope>NUCLEOTIDE SEQUENCE [LARGE SCALE GENOMIC DNA]</scope>
    <source>
        <strain evidence="1">S2</strain>
        <tissue evidence="1">Leaf</tissue>
    </source>
</reference>
<keyword evidence="1" id="KW-0808">Transferase</keyword>
<dbReference type="Proteomes" id="UP000327157">
    <property type="component" value="Chromosome 11"/>
</dbReference>
<keyword evidence="1" id="KW-0418">Kinase</keyword>
<dbReference type="AlphaFoldDB" id="A0A5N5FU94"/>
<organism evidence="1 2">
    <name type="scientific">Pyrus ussuriensis x Pyrus communis</name>
    <dbReference type="NCBI Taxonomy" id="2448454"/>
    <lineage>
        <taxon>Eukaryota</taxon>
        <taxon>Viridiplantae</taxon>
        <taxon>Streptophyta</taxon>
        <taxon>Embryophyta</taxon>
        <taxon>Tracheophyta</taxon>
        <taxon>Spermatophyta</taxon>
        <taxon>Magnoliopsida</taxon>
        <taxon>eudicotyledons</taxon>
        <taxon>Gunneridae</taxon>
        <taxon>Pentapetalae</taxon>
        <taxon>rosids</taxon>
        <taxon>fabids</taxon>
        <taxon>Rosales</taxon>
        <taxon>Rosaceae</taxon>
        <taxon>Amygdaloideae</taxon>
        <taxon>Maleae</taxon>
        <taxon>Pyrus</taxon>
    </lineage>
</organism>
<dbReference type="GO" id="GO:0016301">
    <property type="term" value="F:kinase activity"/>
    <property type="evidence" value="ECO:0007669"/>
    <property type="project" value="UniProtKB-KW"/>
</dbReference>
<evidence type="ECO:0000313" key="2">
    <source>
        <dbReference type="Proteomes" id="UP000327157"/>
    </source>
</evidence>
<reference evidence="1 2" key="3">
    <citation type="submission" date="2019-11" db="EMBL/GenBank/DDBJ databases">
        <title>A de novo genome assembly of a pear dwarfing rootstock.</title>
        <authorList>
            <person name="Wang F."/>
            <person name="Wang J."/>
            <person name="Li S."/>
            <person name="Zhang Y."/>
            <person name="Fang M."/>
            <person name="Ma L."/>
            <person name="Zhao Y."/>
            <person name="Jiang S."/>
        </authorList>
    </citation>
    <scope>NUCLEOTIDE SEQUENCE [LARGE SCALE GENOMIC DNA]</scope>
    <source>
        <strain evidence="1">S2</strain>
        <tissue evidence="1">Leaf</tissue>
    </source>
</reference>